<dbReference type="InterPro" id="IPR011335">
    <property type="entry name" value="Restrct_endonuc-II-like"/>
</dbReference>
<dbReference type="Pfam" id="PF01870">
    <property type="entry name" value="Hjc"/>
    <property type="match status" value="1"/>
</dbReference>
<dbReference type="GO" id="GO:0008821">
    <property type="term" value="F:crossover junction DNA endonuclease activity"/>
    <property type="evidence" value="ECO:0007669"/>
    <property type="project" value="UniProtKB-EC"/>
</dbReference>
<dbReference type="InterPro" id="IPR011856">
    <property type="entry name" value="tRNA_endonuc-like_dom_sf"/>
</dbReference>
<protein>
    <submittedName>
        <fullName evidence="2">Resolvase, Holliday junction-type</fullName>
    </submittedName>
</protein>
<dbReference type="Gene3D" id="3.40.1350.10">
    <property type="match status" value="1"/>
</dbReference>
<dbReference type="InterPro" id="IPR002732">
    <property type="entry name" value="Hjc"/>
</dbReference>
<dbReference type="EMBL" id="KF900670">
    <property type="protein sequence ID" value="AIF03122.1"/>
    <property type="molecule type" value="Genomic_DNA"/>
</dbReference>
<comment type="catalytic activity">
    <reaction evidence="1">
        <text>Endonucleolytic cleavage at a junction such as a reciprocal single-stranded crossover between two homologous DNA duplexes (Holliday junction).</text>
        <dbReference type="EC" id="3.1.21.10"/>
    </reaction>
</comment>
<reference evidence="2" key="1">
    <citation type="journal article" date="2014" name="Genome Biol. Evol.">
        <title>Pangenome evidence for extensive interdomain horizontal transfer affecting lineage core and shell genes in uncultured planktonic thaumarchaeota and euryarchaeota.</title>
        <authorList>
            <person name="Deschamps P."/>
            <person name="Zivanovic Y."/>
            <person name="Moreira D."/>
            <person name="Rodriguez-Valera F."/>
            <person name="Lopez-Garcia P."/>
        </authorList>
    </citation>
    <scope>NUCLEOTIDE SEQUENCE</scope>
</reference>
<evidence type="ECO:0000256" key="1">
    <source>
        <dbReference type="ARBA" id="ARBA00029354"/>
    </source>
</evidence>
<sequence length="214" mass="25247">MLFVISVNIMVDNIITKYSISSKYRKIMAIIRLNQIGQNEYERVKTINKKIARTRRQRGYNWEDTLVKRFNAIKSWKAFRLGSPSVALPDVLTVNNVKSTIFTIEAKSGTGTTLHVPFDQIERCLSWIDNFQVYQKREVILAFKFLSKKRVGTGKYEKRKLHEFYKVWDKKKKPIDCVCTYDGKTYALKNGKQKKLVLKDFIMPFKSKYQLFYT</sequence>
<name>A0A075GMI3_9ARCH</name>
<dbReference type="AlphaFoldDB" id="A0A075GMI3"/>
<dbReference type="SUPFAM" id="SSF52980">
    <property type="entry name" value="Restriction endonuclease-like"/>
    <property type="match status" value="1"/>
</dbReference>
<proteinExistence type="predicted"/>
<organism evidence="2">
    <name type="scientific">uncultured marine thaumarchaeote KM3_161_D03</name>
    <dbReference type="NCBI Taxonomy" id="1456031"/>
    <lineage>
        <taxon>Archaea</taxon>
        <taxon>Nitrososphaerota</taxon>
        <taxon>environmental samples</taxon>
    </lineage>
</organism>
<evidence type="ECO:0000313" key="2">
    <source>
        <dbReference type="EMBL" id="AIF03122.1"/>
    </source>
</evidence>
<accession>A0A075GMI3</accession>
<dbReference type="GO" id="GO:0003676">
    <property type="term" value="F:nucleic acid binding"/>
    <property type="evidence" value="ECO:0007669"/>
    <property type="project" value="InterPro"/>
</dbReference>